<comment type="caution">
    <text evidence="1">The sequence shown here is derived from an EMBL/GenBank/DDBJ whole genome shotgun (WGS) entry which is preliminary data.</text>
</comment>
<protein>
    <submittedName>
        <fullName evidence="1">Uncharacterized protein</fullName>
    </submittedName>
</protein>
<organism evidence="1 2">
    <name type="scientific">Dendrolimus kikuchii</name>
    <dbReference type="NCBI Taxonomy" id="765133"/>
    <lineage>
        <taxon>Eukaryota</taxon>
        <taxon>Metazoa</taxon>
        <taxon>Ecdysozoa</taxon>
        <taxon>Arthropoda</taxon>
        <taxon>Hexapoda</taxon>
        <taxon>Insecta</taxon>
        <taxon>Pterygota</taxon>
        <taxon>Neoptera</taxon>
        <taxon>Endopterygota</taxon>
        <taxon>Lepidoptera</taxon>
        <taxon>Glossata</taxon>
        <taxon>Ditrysia</taxon>
        <taxon>Bombycoidea</taxon>
        <taxon>Lasiocampidae</taxon>
        <taxon>Dendrolimus</taxon>
    </lineage>
</organism>
<evidence type="ECO:0000313" key="2">
    <source>
        <dbReference type="Proteomes" id="UP000824533"/>
    </source>
</evidence>
<gene>
    <name evidence="1" type="ORF">K1T71_005535</name>
</gene>
<reference evidence="1 2" key="1">
    <citation type="journal article" date="2021" name="Front. Genet.">
        <title>Chromosome-Level Genome Assembly Reveals Significant Gene Expansion in the Toll and IMD Signaling Pathways of Dendrolimus kikuchii.</title>
        <authorList>
            <person name="Zhou J."/>
            <person name="Wu P."/>
            <person name="Xiong Z."/>
            <person name="Liu N."/>
            <person name="Zhao N."/>
            <person name="Ji M."/>
            <person name="Qiu Y."/>
            <person name="Yang B."/>
        </authorList>
    </citation>
    <scope>NUCLEOTIDE SEQUENCE [LARGE SCALE GENOMIC DNA]</scope>
    <source>
        <strain evidence="1">Ann1</strain>
    </source>
</reference>
<dbReference type="Proteomes" id="UP000824533">
    <property type="component" value="Linkage Group LG09"/>
</dbReference>
<sequence length="125" mass="14498">MAALLQTPLSELVILLIFICKKAVRKSYSLHKFRHLVKPFLVVCPDGHIIDIYGLYEATKSDATILSEIMRSQIDPFHWFFNKDDVLSLDRGFRDSIEEVESCGYRRYMPASKDETEYQLSFTGE</sequence>
<evidence type="ECO:0000313" key="1">
    <source>
        <dbReference type="EMBL" id="KAJ0178760.1"/>
    </source>
</evidence>
<name>A0ACC1D4P5_9NEOP</name>
<keyword evidence="2" id="KW-1185">Reference proteome</keyword>
<proteinExistence type="predicted"/>
<accession>A0ACC1D4P5</accession>
<dbReference type="EMBL" id="CM034395">
    <property type="protein sequence ID" value="KAJ0178760.1"/>
    <property type="molecule type" value="Genomic_DNA"/>
</dbReference>